<dbReference type="Proteomes" id="UP001480082">
    <property type="component" value="Unassembled WGS sequence"/>
</dbReference>
<proteinExistence type="predicted"/>
<keyword evidence="2" id="KW-1185">Reference proteome</keyword>
<comment type="caution">
    <text evidence="1">The sequence shown here is derived from an EMBL/GenBank/DDBJ whole genome shotgun (WGS) entry which is preliminary data.</text>
</comment>
<gene>
    <name evidence="1" type="ORF">NKI81_03690</name>
</gene>
<evidence type="ECO:0000313" key="2">
    <source>
        <dbReference type="Proteomes" id="UP001480082"/>
    </source>
</evidence>
<sequence>MNGDAFRVRQIDLGSVCADADAGDTPSLSIFWWKDLPLGMRASLPDELPYSEARLRQFAAEFSAAQLAARSTPLGAPLRATYEGSPKSALCLTAALGAEDLVGRLDELATASSASAQHISVVICTRDRGPPLAECLQSVARQRSAPGEVIVVDNSRDGSARPVCIGFPEVRYVHEPRPGLSVARSAGIRESRQDIIAFTDDDVEVHPGWTAEIARAFEEWDVEALTGLVLPARLDTIAQRRFQFDMGGFGTTFVPLLFDRRFFDETRPSGAHVWKIGAGANMAFRRSAFDRVGSFDERLGAGAAGCSEDSELWYRLLATGGTCLYEPRAVVFHHHRRDWPGFRQQIRAYMKGHVAALVTQYDNFGDRGNIDRIWKQLPAYFLRTFVKALFEGPPGRTRILAAEVEGWLAGLQFLVRFGWRKRRTSNWLRKKIDDPQGAARAIPVSKSLSKRSDGRPFLP</sequence>
<dbReference type="EMBL" id="JAMYRI010000002">
    <property type="protein sequence ID" value="MER9283067.1"/>
    <property type="molecule type" value="Genomic_DNA"/>
</dbReference>
<name>A0ACC6STR8_9HYPH</name>
<reference evidence="1 2" key="1">
    <citation type="journal article" date="2024" name="Proc. Natl. Acad. Sci. U.S.A.">
        <title>The evolutionary genomics of adaptation to stress in wild rhizobium bacteria.</title>
        <authorList>
            <person name="Kehlet-Delgado H."/>
            <person name="Montoya A.P."/>
            <person name="Jensen K.T."/>
            <person name="Wendlandt C.E."/>
            <person name="Dexheimer C."/>
            <person name="Roberts M."/>
            <person name="Torres Martinez L."/>
            <person name="Friesen M.L."/>
            <person name="Griffitts J.S."/>
            <person name="Porter S.S."/>
        </authorList>
    </citation>
    <scope>NUCLEOTIDE SEQUENCE [LARGE SCALE GENOMIC DNA]</scope>
    <source>
        <strain evidence="1 2">M0468</strain>
    </source>
</reference>
<protein>
    <submittedName>
        <fullName evidence="1">Glycosyltransferase</fullName>
        <ecNumber evidence="1">2.4.-.-</ecNumber>
    </submittedName>
</protein>
<accession>A0ACC6STR8</accession>
<organism evidence="1 2">
    <name type="scientific">Mesorhizobium australicum</name>
    <dbReference type="NCBI Taxonomy" id="536018"/>
    <lineage>
        <taxon>Bacteria</taxon>
        <taxon>Pseudomonadati</taxon>
        <taxon>Pseudomonadota</taxon>
        <taxon>Alphaproteobacteria</taxon>
        <taxon>Hyphomicrobiales</taxon>
        <taxon>Phyllobacteriaceae</taxon>
        <taxon>Mesorhizobium</taxon>
    </lineage>
</organism>
<evidence type="ECO:0000313" key="1">
    <source>
        <dbReference type="EMBL" id="MER9283067.1"/>
    </source>
</evidence>
<keyword evidence="1" id="KW-0328">Glycosyltransferase</keyword>
<dbReference type="EC" id="2.4.-.-" evidence="1"/>
<keyword evidence="1" id="KW-0808">Transferase</keyword>